<feature type="region of interest" description="Disordered" evidence="1">
    <location>
        <begin position="17"/>
        <end position="42"/>
    </location>
</feature>
<gene>
    <name evidence="3" type="ORF">R5R33_01020</name>
</gene>
<feature type="domain" description="SnoaL-like" evidence="2">
    <location>
        <begin position="62"/>
        <end position="171"/>
    </location>
</feature>
<evidence type="ECO:0000256" key="1">
    <source>
        <dbReference type="SAM" id="MobiDB-lite"/>
    </source>
</evidence>
<organism evidence="3 4">
    <name type="scientific">Microbulbifer pacificus</name>
    <dbReference type="NCBI Taxonomy" id="407164"/>
    <lineage>
        <taxon>Bacteria</taxon>
        <taxon>Pseudomonadati</taxon>
        <taxon>Pseudomonadota</taxon>
        <taxon>Gammaproteobacteria</taxon>
        <taxon>Cellvibrionales</taxon>
        <taxon>Microbulbiferaceae</taxon>
        <taxon>Microbulbifer</taxon>
    </lineage>
</organism>
<accession>A0AAU0N122</accession>
<evidence type="ECO:0000313" key="3">
    <source>
        <dbReference type="EMBL" id="WOX05759.1"/>
    </source>
</evidence>
<dbReference type="Proteomes" id="UP001302477">
    <property type="component" value="Chromosome"/>
</dbReference>
<dbReference type="InterPro" id="IPR037401">
    <property type="entry name" value="SnoaL-like"/>
</dbReference>
<evidence type="ECO:0000313" key="4">
    <source>
        <dbReference type="Proteomes" id="UP001302477"/>
    </source>
</evidence>
<dbReference type="RefSeq" id="WP_318954224.1">
    <property type="nucleotide sequence ID" value="NZ_CP137555.1"/>
</dbReference>
<evidence type="ECO:0000259" key="2">
    <source>
        <dbReference type="Pfam" id="PF13474"/>
    </source>
</evidence>
<dbReference type="InterPro" id="IPR032710">
    <property type="entry name" value="NTF2-like_dom_sf"/>
</dbReference>
<dbReference type="AlphaFoldDB" id="A0AAU0N122"/>
<keyword evidence="4" id="KW-1185">Reference proteome</keyword>
<dbReference type="KEGG" id="mpaf:R5R33_01020"/>
<dbReference type="Gene3D" id="3.10.450.50">
    <property type="match status" value="1"/>
</dbReference>
<sequence length="191" mass="21372">MYLIFSWLLAATCMADSSGKPERSSSDVTSAHGEGYSGHSDRPQGFLQAKYPTGNQEAAIATQLDDFHKAAANADFDAYFDLFSKDGVFIGTDASERWTVDTFKEFVKPYFSQGKGWTYVPRDRTIVVHGDVAWFDELLDNEAYGECRGSGVLVRENGEWKIAQYNLHFPIPNDLAKQITQMIKAHAQKGR</sequence>
<name>A0AAU0N122_9GAMM</name>
<protein>
    <submittedName>
        <fullName evidence="3">Nuclear transport factor 2 family protein</fullName>
    </submittedName>
</protein>
<dbReference type="SUPFAM" id="SSF54427">
    <property type="entry name" value="NTF2-like"/>
    <property type="match status" value="1"/>
</dbReference>
<reference evidence="3 4" key="1">
    <citation type="submission" date="2023-10" db="EMBL/GenBank/DDBJ databases">
        <title>Description of Microbulbifer bruguierae sp. nov., isolated from the sediments of mangrove plant Bruguiera sexangula and comparative genomic analyses of the genus Microbulbifer.</title>
        <authorList>
            <person name="Long M."/>
        </authorList>
    </citation>
    <scope>NUCLEOTIDE SEQUENCE [LARGE SCALE GENOMIC DNA]</scope>
    <source>
        <strain evidence="3 4">SPO729</strain>
    </source>
</reference>
<proteinExistence type="predicted"/>
<dbReference type="EMBL" id="CP137555">
    <property type="protein sequence ID" value="WOX05759.1"/>
    <property type="molecule type" value="Genomic_DNA"/>
</dbReference>
<dbReference type="Pfam" id="PF13474">
    <property type="entry name" value="SnoaL_3"/>
    <property type="match status" value="1"/>
</dbReference>